<accession>A0A4C1SYY2</accession>
<evidence type="ECO:0000313" key="3">
    <source>
        <dbReference type="Proteomes" id="UP000299102"/>
    </source>
</evidence>
<keyword evidence="1" id="KW-1133">Transmembrane helix</keyword>
<keyword evidence="3" id="KW-1185">Reference proteome</keyword>
<dbReference type="Proteomes" id="UP000299102">
    <property type="component" value="Unassembled WGS sequence"/>
</dbReference>
<evidence type="ECO:0000256" key="1">
    <source>
        <dbReference type="SAM" id="Phobius"/>
    </source>
</evidence>
<proteinExistence type="predicted"/>
<comment type="caution">
    <text evidence="2">The sequence shown here is derived from an EMBL/GenBank/DDBJ whole genome shotgun (WGS) entry which is preliminary data.</text>
</comment>
<sequence>METLYERKHQGPLAVVFAVGDVLFLYRLQLRRVMFFVRLTHAPRCLCSICREPKIPANSRRKHKKKGWSVVHTTRATPAFSFSSRWERTALRSSGVQQLFLLRGAFLFL</sequence>
<protein>
    <submittedName>
        <fullName evidence="2">Uncharacterized protein</fullName>
    </submittedName>
</protein>
<gene>
    <name evidence="2" type="ORF">EVAR_4782_1</name>
</gene>
<keyword evidence="1" id="KW-0812">Transmembrane</keyword>
<reference evidence="2 3" key="1">
    <citation type="journal article" date="2019" name="Commun. Biol.">
        <title>The bagworm genome reveals a unique fibroin gene that provides high tensile strength.</title>
        <authorList>
            <person name="Kono N."/>
            <person name="Nakamura H."/>
            <person name="Ohtoshi R."/>
            <person name="Tomita M."/>
            <person name="Numata K."/>
            <person name="Arakawa K."/>
        </authorList>
    </citation>
    <scope>NUCLEOTIDE SEQUENCE [LARGE SCALE GENOMIC DNA]</scope>
</reference>
<keyword evidence="1" id="KW-0472">Membrane</keyword>
<organism evidence="2 3">
    <name type="scientific">Eumeta variegata</name>
    <name type="common">Bagworm moth</name>
    <name type="synonym">Eumeta japonica</name>
    <dbReference type="NCBI Taxonomy" id="151549"/>
    <lineage>
        <taxon>Eukaryota</taxon>
        <taxon>Metazoa</taxon>
        <taxon>Ecdysozoa</taxon>
        <taxon>Arthropoda</taxon>
        <taxon>Hexapoda</taxon>
        <taxon>Insecta</taxon>
        <taxon>Pterygota</taxon>
        <taxon>Neoptera</taxon>
        <taxon>Endopterygota</taxon>
        <taxon>Lepidoptera</taxon>
        <taxon>Glossata</taxon>
        <taxon>Ditrysia</taxon>
        <taxon>Tineoidea</taxon>
        <taxon>Psychidae</taxon>
        <taxon>Oiketicinae</taxon>
        <taxon>Eumeta</taxon>
    </lineage>
</organism>
<feature type="transmembrane region" description="Helical" evidence="1">
    <location>
        <begin position="12"/>
        <end position="28"/>
    </location>
</feature>
<dbReference type="EMBL" id="BGZK01000026">
    <property type="protein sequence ID" value="GBP07412.1"/>
    <property type="molecule type" value="Genomic_DNA"/>
</dbReference>
<name>A0A4C1SYY2_EUMVA</name>
<evidence type="ECO:0000313" key="2">
    <source>
        <dbReference type="EMBL" id="GBP07412.1"/>
    </source>
</evidence>
<dbReference type="AlphaFoldDB" id="A0A4C1SYY2"/>